<evidence type="ECO:0000256" key="1">
    <source>
        <dbReference type="SAM" id="Phobius"/>
    </source>
</evidence>
<sequence>MDAVRRNPVIILVTLLFGLLQIPQLLSSSLTTDIGLVVSGLFSLVLVFVLPFYFGGIVGMVAEALDGKTSLRTFLREGRANYVSIFGAYLLLGVAMVVYFVAIAVVGGVGGFFAVGIGQSGGAGAGSLLALVGIVLLLFVLLFAFSFFVQFFGQAIVLDGKGAVGGFKKSIRVVWGNKLSTLGYMAIIVVFSAVFGTVGGIIGTLPTLYDVNDLLVIAAVLSVGLAIVTGIIGAFTAAYSVAFYEQIRAPKEQPTA</sequence>
<feature type="transmembrane region" description="Helical" evidence="1">
    <location>
        <begin position="83"/>
        <end position="116"/>
    </location>
</feature>
<protein>
    <recommendedName>
        <fullName evidence="2">DUF7847 domain-containing protein</fullName>
    </recommendedName>
</protein>
<dbReference type="AlphaFoldDB" id="M0LYY8"/>
<feature type="transmembrane region" description="Helical" evidence="1">
    <location>
        <begin position="128"/>
        <end position="158"/>
    </location>
</feature>
<feature type="transmembrane region" description="Helical" evidence="1">
    <location>
        <begin position="214"/>
        <end position="244"/>
    </location>
</feature>
<keyword evidence="1" id="KW-0472">Membrane</keyword>
<gene>
    <name evidence="3" type="ORF">C447_09512</name>
</gene>
<feature type="transmembrane region" description="Helical" evidence="1">
    <location>
        <begin position="179"/>
        <end position="202"/>
    </location>
</feature>
<name>M0LYY8_9EURY</name>
<dbReference type="InterPro" id="IPR057169">
    <property type="entry name" value="DUF7847"/>
</dbReference>
<keyword evidence="1" id="KW-0812">Transmembrane</keyword>
<evidence type="ECO:0000313" key="4">
    <source>
        <dbReference type="Proteomes" id="UP000011566"/>
    </source>
</evidence>
<comment type="caution">
    <text evidence="3">The sequence shown here is derived from an EMBL/GenBank/DDBJ whole genome shotgun (WGS) entry which is preliminary data.</text>
</comment>
<dbReference type="Pfam" id="PF25231">
    <property type="entry name" value="DUF7847"/>
    <property type="match status" value="1"/>
</dbReference>
<dbReference type="OrthoDB" id="241125at2157"/>
<accession>M0LYY8</accession>
<feature type="domain" description="DUF7847" evidence="2">
    <location>
        <begin position="3"/>
        <end position="247"/>
    </location>
</feature>
<feature type="transmembrane region" description="Helical" evidence="1">
    <location>
        <begin position="37"/>
        <end position="62"/>
    </location>
</feature>
<organism evidence="3 4">
    <name type="scientific">Halococcus hamelinensis 100A6</name>
    <dbReference type="NCBI Taxonomy" id="1132509"/>
    <lineage>
        <taxon>Archaea</taxon>
        <taxon>Methanobacteriati</taxon>
        <taxon>Methanobacteriota</taxon>
        <taxon>Stenosarchaea group</taxon>
        <taxon>Halobacteria</taxon>
        <taxon>Halobacteriales</taxon>
        <taxon>Halococcaceae</taxon>
        <taxon>Halococcus</taxon>
    </lineage>
</organism>
<dbReference type="PATRIC" id="fig|1132509.6.peg.2146"/>
<dbReference type="Proteomes" id="UP000011566">
    <property type="component" value="Unassembled WGS sequence"/>
</dbReference>
<evidence type="ECO:0000313" key="3">
    <source>
        <dbReference type="EMBL" id="EMA38383.1"/>
    </source>
</evidence>
<keyword evidence="4" id="KW-1185">Reference proteome</keyword>
<proteinExistence type="predicted"/>
<keyword evidence="1" id="KW-1133">Transmembrane helix</keyword>
<reference evidence="3 4" key="1">
    <citation type="journal article" date="2014" name="PLoS Genet.">
        <title>Phylogenetically driven sequencing of extremely halophilic archaea reveals strategies for static and dynamic osmo-response.</title>
        <authorList>
            <person name="Becker E.A."/>
            <person name="Seitzer P.M."/>
            <person name="Tritt A."/>
            <person name="Larsen D."/>
            <person name="Krusor M."/>
            <person name="Yao A.I."/>
            <person name="Wu D."/>
            <person name="Madern D."/>
            <person name="Eisen J.A."/>
            <person name="Darling A.E."/>
            <person name="Facciotti M.T."/>
        </authorList>
    </citation>
    <scope>NUCLEOTIDE SEQUENCE [LARGE SCALE GENOMIC DNA]</scope>
    <source>
        <strain evidence="3 4">100A6</strain>
    </source>
</reference>
<dbReference type="eggNOG" id="arCOG04389">
    <property type="taxonomic scope" value="Archaea"/>
</dbReference>
<evidence type="ECO:0000259" key="2">
    <source>
        <dbReference type="Pfam" id="PF25231"/>
    </source>
</evidence>
<dbReference type="EMBL" id="AOMB01000030">
    <property type="protein sequence ID" value="EMA38383.1"/>
    <property type="molecule type" value="Genomic_DNA"/>
</dbReference>